<dbReference type="Gene3D" id="3.90.76.10">
    <property type="entry name" value="Dipeptide-binding Protein, Domain 1"/>
    <property type="match status" value="1"/>
</dbReference>
<dbReference type="FunFam" id="3.10.105.10:FF:000001">
    <property type="entry name" value="Oligopeptide ABC transporter, oligopeptide-binding protein"/>
    <property type="match status" value="1"/>
</dbReference>
<keyword evidence="4" id="KW-0732">Signal</keyword>
<evidence type="ECO:0000256" key="6">
    <source>
        <dbReference type="SAM" id="Phobius"/>
    </source>
</evidence>
<evidence type="ECO:0000256" key="3">
    <source>
        <dbReference type="ARBA" id="ARBA00022448"/>
    </source>
</evidence>
<dbReference type="InterPro" id="IPR039424">
    <property type="entry name" value="SBP_5"/>
</dbReference>
<organism evidence="8 9">
    <name type="scientific">Levilactobacillus hammesii DSM 16381</name>
    <dbReference type="NCBI Taxonomy" id="1423753"/>
    <lineage>
        <taxon>Bacteria</taxon>
        <taxon>Bacillati</taxon>
        <taxon>Bacillota</taxon>
        <taxon>Bacilli</taxon>
        <taxon>Lactobacillales</taxon>
        <taxon>Lactobacillaceae</taxon>
        <taxon>Levilactobacillus</taxon>
    </lineage>
</organism>
<dbReference type="InterPro" id="IPR030678">
    <property type="entry name" value="Peptide/Ni-bd"/>
</dbReference>
<evidence type="ECO:0000256" key="4">
    <source>
        <dbReference type="ARBA" id="ARBA00022729"/>
    </source>
</evidence>
<dbReference type="Proteomes" id="UP000051580">
    <property type="component" value="Unassembled WGS sequence"/>
</dbReference>
<dbReference type="PANTHER" id="PTHR30290:SF10">
    <property type="entry name" value="PERIPLASMIC OLIGOPEPTIDE-BINDING PROTEIN-RELATED"/>
    <property type="match status" value="1"/>
</dbReference>
<dbReference type="STRING" id="1423753.FD28_GL000035"/>
<evidence type="ECO:0000256" key="1">
    <source>
        <dbReference type="ARBA" id="ARBA00004196"/>
    </source>
</evidence>
<accession>A0A0R1UY54</accession>
<keyword evidence="6" id="KW-1133">Transmembrane helix</keyword>
<dbReference type="GO" id="GO:0043190">
    <property type="term" value="C:ATP-binding cassette (ABC) transporter complex"/>
    <property type="evidence" value="ECO:0007669"/>
    <property type="project" value="InterPro"/>
</dbReference>
<keyword evidence="3" id="KW-0813">Transport</keyword>
<dbReference type="PANTHER" id="PTHR30290">
    <property type="entry name" value="PERIPLASMIC BINDING COMPONENT OF ABC TRANSPORTER"/>
    <property type="match status" value="1"/>
</dbReference>
<sequence>MREKTRWYRESFALVGLRKPTGTDDFFYLNEMRDWIMKKLVGLSFGLLAIAALAGCGTTQAKSSADKALDVTMIGNPATADPAISGDSNSSSMIAQTQEGLYTLDQNGKVVAGVAEKMVKPTHNGTVYTFKIKKAAKWANGDPVTAQDFVTSFQWQINPQSKSQVANKLKFLKNYDAVQAGKKSVSALGVKALDKSTLQLTLSKPQPWLPDILATSEYPMKTDLFKKYGSKYGTSSTKTMSEGAYKLVGWSGTTDSWSYVKNTHYWNAKNVKIGKVNVQVVKDPGTSASLFKSGKVQETSLTGQYIKQNANNQEMKTTLNSSMRFLEFNDKKTVTHNTKVRQAFSYVVDRTALTKNVLQDGSAAAKSLIPYGDGNDPTTGKDFSEDVGNLLSYNPKKATQLWNEAKKELGIKKASLELLTADTDEQKHAAQYLQQQAQKYMPGLTLTIKSMPLAQQIAKGSAGNYDIDLDGWNTGWRDPSDFLQMADETSSVNFTKWNNAHFTNLMKQIDDTATHTTQQRWDLMKEADKYVTQQAGLVPLYQQAKAHLVSSQVGGLKYTMMTDAQYKYAYWK</sequence>
<proteinExistence type="inferred from homology"/>
<dbReference type="Pfam" id="PF00496">
    <property type="entry name" value="SBP_bac_5"/>
    <property type="match status" value="1"/>
</dbReference>
<evidence type="ECO:0000256" key="5">
    <source>
        <dbReference type="ARBA" id="ARBA00022856"/>
    </source>
</evidence>
<name>A0A0R1UY54_9LACO</name>
<dbReference type="InterPro" id="IPR000914">
    <property type="entry name" value="SBP_5_dom"/>
</dbReference>
<dbReference type="CDD" id="cd08504">
    <property type="entry name" value="PBP2_OppA"/>
    <property type="match status" value="1"/>
</dbReference>
<dbReference type="FunFam" id="3.90.76.10:FF:000001">
    <property type="entry name" value="Oligopeptide ABC transporter substrate-binding protein"/>
    <property type="match status" value="1"/>
</dbReference>
<dbReference type="GO" id="GO:0030288">
    <property type="term" value="C:outer membrane-bounded periplasmic space"/>
    <property type="evidence" value="ECO:0007669"/>
    <property type="project" value="UniProtKB-ARBA"/>
</dbReference>
<keyword evidence="5" id="KW-0571">Peptide transport</keyword>
<keyword evidence="6" id="KW-0472">Membrane</keyword>
<reference evidence="8 9" key="1">
    <citation type="journal article" date="2015" name="Genome Announc.">
        <title>Expanding the biotechnology potential of lactobacilli through comparative genomics of 213 strains and associated genera.</title>
        <authorList>
            <person name="Sun Z."/>
            <person name="Harris H.M."/>
            <person name="McCann A."/>
            <person name="Guo C."/>
            <person name="Argimon S."/>
            <person name="Zhang W."/>
            <person name="Yang X."/>
            <person name="Jeffery I.B."/>
            <person name="Cooney J.C."/>
            <person name="Kagawa T.F."/>
            <person name="Liu W."/>
            <person name="Song Y."/>
            <person name="Salvetti E."/>
            <person name="Wrobel A."/>
            <person name="Rasinkangas P."/>
            <person name="Parkhill J."/>
            <person name="Rea M.C."/>
            <person name="O'Sullivan O."/>
            <person name="Ritari J."/>
            <person name="Douillard F.P."/>
            <person name="Paul Ross R."/>
            <person name="Yang R."/>
            <person name="Briner A.E."/>
            <person name="Felis G.E."/>
            <person name="de Vos W.M."/>
            <person name="Barrangou R."/>
            <person name="Klaenhammer T.R."/>
            <person name="Caufield P.W."/>
            <person name="Cui Y."/>
            <person name="Zhang H."/>
            <person name="O'Toole P.W."/>
        </authorList>
    </citation>
    <scope>NUCLEOTIDE SEQUENCE [LARGE SCALE GENOMIC DNA]</scope>
    <source>
        <strain evidence="8 9">DSM 16381</strain>
    </source>
</reference>
<keyword evidence="9" id="KW-1185">Reference proteome</keyword>
<dbReference type="GO" id="GO:1904680">
    <property type="term" value="F:peptide transmembrane transporter activity"/>
    <property type="evidence" value="ECO:0007669"/>
    <property type="project" value="TreeGrafter"/>
</dbReference>
<dbReference type="SUPFAM" id="SSF53850">
    <property type="entry name" value="Periplasmic binding protein-like II"/>
    <property type="match status" value="1"/>
</dbReference>
<evidence type="ECO:0000313" key="9">
    <source>
        <dbReference type="Proteomes" id="UP000051580"/>
    </source>
</evidence>
<protein>
    <submittedName>
        <fullName evidence="8">ABC-type oligopeptide transport system, periplasmic component</fullName>
    </submittedName>
</protein>
<comment type="subcellular location">
    <subcellularLocation>
        <location evidence="1">Cell envelope</location>
    </subcellularLocation>
</comment>
<comment type="similarity">
    <text evidence="2">Belongs to the bacterial solute-binding protein 5 family.</text>
</comment>
<dbReference type="Gene3D" id="3.10.105.10">
    <property type="entry name" value="Dipeptide-binding Protein, Domain 3"/>
    <property type="match status" value="1"/>
</dbReference>
<evidence type="ECO:0000256" key="2">
    <source>
        <dbReference type="ARBA" id="ARBA00005695"/>
    </source>
</evidence>
<keyword evidence="5" id="KW-0653">Protein transport</keyword>
<dbReference type="PATRIC" id="fig|1423753.3.peg.39"/>
<feature type="domain" description="Solute-binding protein family 5" evidence="7">
    <location>
        <begin position="109"/>
        <end position="489"/>
    </location>
</feature>
<dbReference type="PIRSF" id="PIRSF002741">
    <property type="entry name" value="MppA"/>
    <property type="match status" value="1"/>
</dbReference>
<dbReference type="EMBL" id="AZFS01000006">
    <property type="protein sequence ID" value="KRL98237.1"/>
    <property type="molecule type" value="Genomic_DNA"/>
</dbReference>
<keyword evidence="6" id="KW-0812">Transmembrane</keyword>
<dbReference type="AlphaFoldDB" id="A0A0R1UY54"/>
<evidence type="ECO:0000313" key="8">
    <source>
        <dbReference type="EMBL" id="KRL98237.1"/>
    </source>
</evidence>
<comment type="caution">
    <text evidence="8">The sequence shown here is derived from an EMBL/GenBank/DDBJ whole genome shotgun (WGS) entry which is preliminary data.</text>
</comment>
<dbReference type="Gene3D" id="3.40.190.10">
    <property type="entry name" value="Periplasmic binding protein-like II"/>
    <property type="match status" value="1"/>
</dbReference>
<evidence type="ECO:0000259" key="7">
    <source>
        <dbReference type="Pfam" id="PF00496"/>
    </source>
</evidence>
<dbReference type="GO" id="GO:0015833">
    <property type="term" value="P:peptide transport"/>
    <property type="evidence" value="ECO:0007669"/>
    <property type="project" value="UniProtKB-KW"/>
</dbReference>
<gene>
    <name evidence="8" type="ORF">FD28_GL000035</name>
</gene>
<feature type="transmembrane region" description="Helical" evidence="6">
    <location>
        <begin position="40"/>
        <end position="61"/>
    </location>
</feature>